<accession>M2C3C0</accession>
<name>M2C3C0_TREDN</name>
<dbReference type="EMBL" id="AGDW01000025">
    <property type="protein sequence ID" value="EMB28178.1"/>
    <property type="molecule type" value="Genomic_DNA"/>
</dbReference>
<dbReference type="HOGENOM" id="CLU_144030_0_0_12"/>
<proteinExistence type="predicted"/>
<sequence length="123" mass="13861">MNIETDNLYMKSVFSIMNRILKVLEHSMDDSSFNLDDFTAKKFGISDNKFARILKLLVEDGYIEGVKVVDRGEPTAFDGADYNRFRVSVGDIGITLKGLKYLAENTVLASVYRTVKSVKDIIP</sequence>
<reference evidence="1" key="1">
    <citation type="submission" date="2012-01" db="EMBL/GenBank/DDBJ databases">
        <title>The Genome Sequence of Treponema denticola H1-T.</title>
        <authorList>
            <consortium name="The Broad Institute Genome Sequencing Platform"/>
            <person name="Earl A."/>
            <person name="Ward D."/>
            <person name="Feldgarden M."/>
            <person name="Gevers D."/>
            <person name="Blanton J.M."/>
            <person name="Fenno C.J."/>
            <person name="Baranova O.V."/>
            <person name="Mathney J."/>
            <person name="Dewhirst F.E."/>
            <person name="Izard J."/>
            <person name="Young S.K."/>
            <person name="Zeng Q."/>
            <person name="Gargeya S."/>
            <person name="Fitzgerald M."/>
            <person name="Haas B."/>
            <person name="Abouelleil A."/>
            <person name="Alvarado L."/>
            <person name="Arachchi H.M."/>
            <person name="Berlin A."/>
            <person name="Chapman S.B."/>
            <person name="Gearin G."/>
            <person name="Goldberg J."/>
            <person name="Griggs A."/>
            <person name="Gujja S."/>
            <person name="Hansen M."/>
            <person name="Heiman D."/>
            <person name="Howarth C."/>
            <person name="Larimer J."/>
            <person name="Lui A."/>
            <person name="MacDonald P.J.P."/>
            <person name="McCowen C."/>
            <person name="Montmayeur A."/>
            <person name="Murphy C."/>
            <person name="Neiman D."/>
            <person name="Pearson M."/>
            <person name="Priest M."/>
            <person name="Roberts A."/>
            <person name="Saif S."/>
            <person name="Shea T."/>
            <person name="Sisk P."/>
            <person name="Stolte C."/>
            <person name="Sykes S."/>
            <person name="Wortman J."/>
            <person name="Nusbaum C."/>
            <person name="Birren B."/>
        </authorList>
    </citation>
    <scope>NUCLEOTIDE SEQUENCE [LARGE SCALE GENOMIC DNA]</scope>
    <source>
        <strain evidence="1">H1-T</strain>
    </source>
</reference>
<evidence type="ECO:0000313" key="1">
    <source>
        <dbReference type="EMBL" id="EMB28178.1"/>
    </source>
</evidence>
<dbReference type="SUPFAM" id="SSF46785">
    <property type="entry name" value="Winged helix' DNA-binding domain"/>
    <property type="match status" value="1"/>
</dbReference>
<gene>
    <name evidence="1" type="ORF">HMPREF9725_02608</name>
</gene>
<dbReference type="RefSeq" id="WP_002689789.1">
    <property type="nucleotide sequence ID" value="NZ_CM001794.1"/>
</dbReference>
<comment type="caution">
    <text evidence="1">The sequence shown here is derived from an EMBL/GenBank/DDBJ whole genome shotgun (WGS) entry which is preliminary data.</text>
</comment>
<dbReference type="PATRIC" id="fig|999431.4.peg.2704"/>
<dbReference type="InterPro" id="IPR018597">
    <property type="entry name" value="Phage_Tuc2009_YjcQ"/>
</dbReference>
<evidence type="ECO:0008006" key="2">
    <source>
        <dbReference type="Google" id="ProtNLM"/>
    </source>
</evidence>
<dbReference type="InterPro" id="IPR036388">
    <property type="entry name" value="WH-like_DNA-bd_sf"/>
</dbReference>
<organism evidence="1">
    <name type="scientific">Treponema denticola H1-T</name>
    <dbReference type="NCBI Taxonomy" id="999431"/>
    <lineage>
        <taxon>Bacteria</taxon>
        <taxon>Pseudomonadati</taxon>
        <taxon>Spirochaetota</taxon>
        <taxon>Spirochaetia</taxon>
        <taxon>Spirochaetales</taxon>
        <taxon>Treponemataceae</taxon>
        <taxon>Treponema</taxon>
    </lineage>
</organism>
<dbReference type="InterPro" id="IPR036390">
    <property type="entry name" value="WH_DNA-bd_sf"/>
</dbReference>
<dbReference type="Gene3D" id="1.10.10.10">
    <property type="entry name" value="Winged helix-like DNA-binding domain superfamily/Winged helix DNA-binding domain"/>
    <property type="match status" value="1"/>
</dbReference>
<dbReference type="Pfam" id="PF09639">
    <property type="entry name" value="YjcQ"/>
    <property type="match status" value="1"/>
</dbReference>
<dbReference type="AlphaFoldDB" id="M2C3C0"/>
<protein>
    <recommendedName>
        <fullName evidence="2">YjcQ protein</fullName>
    </recommendedName>
</protein>
<dbReference type="Proteomes" id="UP000011708">
    <property type="component" value="Chromosome"/>
</dbReference>